<organism evidence="1 2">
    <name type="scientific">Mycobacterium phage Nigel</name>
    <dbReference type="NCBI Taxonomy" id="543152"/>
    <lineage>
        <taxon>Viruses</taxon>
        <taxon>Duplodnaviria</taxon>
        <taxon>Heunggongvirae</taxon>
        <taxon>Uroviricota</taxon>
        <taxon>Caudoviricetes</taxon>
        <taxon>Bclasvirinae</taxon>
        <taxon>Coopervirus</taxon>
        <taxon>Coopervirus nigel</taxon>
    </lineage>
</organism>
<sequence>MSTLAAAALEYRIREAVAHTGSPVNEVRMARAILAVHATDDVVVALGAAARLEAQGILPHQVRTLYGNGYSCHKLVNEAVAAAV</sequence>
<keyword evidence="2" id="KW-1185">Reference proteome</keyword>
<dbReference type="KEGG" id="vg:6449932"/>
<protein>
    <submittedName>
        <fullName evidence="1">Uncharacterized protein</fullName>
    </submittedName>
</protein>
<dbReference type="RefSeq" id="YP_002003856.1">
    <property type="nucleotide sequence ID" value="NC_011044.1"/>
</dbReference>
<dbReference type="OrthoDB" id="22933at10239"/>
<evidence type="ECO:0000313" key="1">
    <source>
        <dbReference type="EMBL" id="ACF05020.1"/>
    </source>
</evidence>
<dbReference type="EMBL" id="EU770221">
    <property type="protein sequence ID" value="ACF05020.1"/>
    <property type="molecule type" value="Genomic_DNA"/>
</dbReference>
<dbReference type="Pfam" id="PF23814">
    <property type="entry name" value="DUF7185"/>
    <property type="match status" value="1"/>
</dbReference>
<dbReference type="GeneID" id="6449932"/>
<dbReference type="InterPro" id="IPR055609">
    <property type="entry name" value="DUF7185"/>
</dbReference>
<reference evidence="1 2" key="1">
    <citation type="submission" date="2008-05" db="EMBL/GenBank/DDBJ databases">
        <authorList>
            <person name="Scanlon M.A."/>
            <person name="Jacobs-Sera D."/>
            <person name="Hendrix R.W."/>
            <person name="Hatfull G.H."/>
        </authorList>
    </citation>
    <scope>NUCLEOTIDE SEQUENCE [LARGE SCALE GENOMIC DNA]</scope>
</reference>
<dbReference type="Proteomes" id="UP000000620">
    <property type="component" value="Segment"/>
</dbReference>
<evidence type="ECO:0000313" key="2">
    <source>
        <dbReference type="Proteomes" id="UP000000620"/>
    </source>
</evidence>
<proteinExistence type="predicted"/>
<accession>B3VLU6</accession>
<name>B3VLU6_9CAUD</name>
<gene>
    <name evidence="1" type="ORF">Nigel_17</name>
</gene>